<dbReference type="EMBL" id="NBTY01000052">
    <property type="protein sequence ID" value="OTP77656.1"/>
    <property type="molecule type" value="Genomic_DNA"/>
</dbReference>
<name>A0A242N3D2_CABSO</name>
<dbReference type="Proteomes" id="UP000194546">
    <property type="component" value="Unassembled WGS sequence"/>
</dbReference>
<gene>
    <name evidence="1" type="ORF">PAMC26510_08285</name>
</gene>
<sequence length="51" mass="5680">MGTNFIDLPYAFGPTFFECHVERTLGGTAYFAQNSTASRLGYKRSEDKNLG</sequence>
<evidence type="ECO:0000313" key="1">
    <source>
        <dbReference type="EMBL" id="OTP77656.1"/>
    </source>
</evidence>
<dbReference type="AlphaFoldDB" id="A0A242N3D2"/>
<reference evidence="1 2" key="1">
    <citation type="submission" date="2017-03" db="EMBL/GenBank/DDBJ databases">
        <title>Genome analysis of strain PAMC 26510.</title>
        <authorList>
            <person name="Oh H.-M."/>
            <person name="Yang J.-A."/>
        </authorList>
    </citation>
    <scope>NUCLEOTIDE SEQUENCE [LARGE SCALE GENOMIC DNA]</scope>
    <source>
        <strain evidence="1 2">PAMC 26510</strain>
    </source>
</reference>
<protein>
    <submittedName>
        <fullName evidence="1">Uncharacterized protein</fullName>
    </submittedName>
</protein>
<evidence type="ECO:0000313" key="2">
    <source>
        <dbReference type="Proteomes" id="UP000194546"/>
    </source>
</evidence>
<comment type="caution">
    <text evidence="1">The sequence shown here is derived from an EMBL/GenBank/DDBJ whole genome shotgun (WGS) entry which is preliminary data.</text>
</comment>
<organism evidence="1 2">
    <name type="scientific">Caballeronia sordidicola</name>
    <name type="common">Burkholderia sordidicola</name>
    <dbReference type="NCBI Taxonomy" id="196367"/>
    <lineage>
        <taxon>Bacteria</taxon>
        <taxon>Pseudomonadati</taxon>
        <taxon>Pseudomonadota</taxon>
        <taxon>Betaproteobacteria</taxon>
        <taxon>Burkholderiales</taxon>
        <taxon>Burkholderiaceae</taxon>
        <taxon>Caballeronia</taxon>
    </lineage>
</organism>
<proteinExistence type="predicted"/>
<accession>A0A242N3D2</accession>